<dbReference type="InterPro" id="IPR005790">
    <property type="entry name" value="DNA_polIII_delta"/>
</dbReference>
<feature type="domain" description="DNA polymerase III delta subunit-like C-terminal" evidence="10">
    <location>
        <begin position="186"/>
        <end position="301"/>
    </location>
</feature>
<dbReference type="GO" id="GO:0006261">
    <property type="term" value="P:DNA-templated DNA replication"/>
    <property type="evidence" value="ECO:0007669"/>
    <property type="project" value="TreeGrafter"/>
</dbReference>
<name>I7IZZ0_9LACO</name>
<evidence type="ECO:0000313" key="11">
    <source>
        <dbReference type="EMBL" id="CCI85392.1"/>
    </source>
</evidence>
<dbReference type="EC" id="2.7.7.7" evidence="1"/>
<keyword evidence="3" id="KW-0808">Transferase</keyword>
<protein>
    <recommendedName>
        <fullName evidence="2">DNA polymerase III subunit delta</fullName>
        <ecNumber evidence="1">2.7.7.7</ecNumber>
    </recommendedName>
</protein>
<comment type="similarity">
    <text evidence="7">Belongs to the DNA polymerase HolA subunit family.</text>
</comment>
<dbReference type="Proteomes" id="UP000009311">
    <property type="component" value="Unassembled WGS sequence"/>
</dbReference>
<accession>I7IZZ0</accession>
<proteinExistence type="inferred from homology"/>
<dbReference type="InterPro" id="IPR027417">
    <property type="entry name" value="P-loop_NTPase"/>
</dbReference>
<keyword evidence="6" id="KW-0239">DNA-directed DNA polymerase</keyword>
<feature type="domain" description="DNA polymerase III delta N-terminal" evidence="9">
    <location>
        <begin position="11"/>
        <end position="114"/>
    </location>
</feature>
<dbReference type="NCBIfam" id="TIGR01128">
    <property type="entry name" value="holA"/>
    <property type="match status" value="1"/>
</dbReference>
<evidence type="ECO:0000256" key="5">
    <source>
        <dbReference type="ARBA" id="ARBA00022705"/>
    </source>
</evidence>
<dbReference type="SUPFAM" id="SSF52540">
    <property type="entry name" value="P-loop containing nucleoside triphosphate hydrolases"/>
    <property type="match status" value="1"/>
</dbReference>
<evidence type="ECO:0000259" key="9">
    <source>
        <dbReference type="Pfam" id="PF06144"/>
    </source>
</evidence>
<evidence type="ECO:0000259" key="10">
    <source>
        <dbReference type="Pfam" id="PF21694"/>
    </source>
</evidence>
<dbReference type="PANTHER" id="PTHR34388">
    <property type="entry name" value="DNA POLYMERASE III SUBUNIT DELTA"/>
    <property type="match status" value="1"/>
</dbReference>
<dbReference type="PATRIC" id="fig|1423790.3.peg.365"/>
<dbReference type="AlphaFoldDB" id="I7IZZ0"/>
<keyword evidence="4" id="KW-0548">Nucleotidyltransferase</keyword>
<evidence type="ECO:0000313" key="12">
    <source>
        <dbReference type="Proteomes" id="UP000009311"/>
    </source>
</evidence>
<dbReference type="InterPro" id="IPR048466">
    <property type="entry name" value="DNA_pol3_delta-like_C"/>
</dbReference>
<comment type="catalytic activity">
    <reaction evidence="8">
        <text>DNA(n) + a 2'-deoxyribonucleoside 5'-triphosphate = DNA(n+1) + diphosphate</text>
        <dbReference type="Rhea" id="RHEA:22508"/>
        <dbReference type="Rhea" id="RHEA-COMP:17339"/>
        <dbReference type="Rhea" id="RHEA-COMP:17340"/>
        <dbReference type="ChEBI" id="CHEBI:33019"/>
        <dbReference type="ChEBI" id="CHEBI:61560"/>
        <dbReference type="ChEBI" id="CHEBI:173112"/>
        <dbReference type="EC" id="2.7.7.7"/>
    </reaction>
</comment>
<evidence type="ECO:0000256" key="1">
    <source>
        <dbReference type="ARBA" id="ARBA00012417"/>
    </source>
</evidence>
<dbReference type="GO" id="GO:0003887">
    <property type="term" value="F:DNA-directed DNA polymerase activity"/>
    <property type="evidence" value="ECO:0007669"/>
    <property type="project" value="UniProtKB-KW"/>
</dbReference>
<dbReference type="Gene3D" id="3.40.50.300">
    <property type="entry name" value="P-loop containing nucleotide triphosphate hydrolases"/>
    <property type="match status" value="1"/>
</dbReference>
<dbReference type="STRING" id="1423790.BN53_04730"/>
<organism evidence="11 12">
    <name type="scientific">Lactobacillus pasteurii DSM 23907 = CRBIP 24.76</name>
    <dbReference type="NCBI Taxonomy" id="1423790"/>
    <lineage>
        <taxon>Bacteria</taxon>
        <taxon>Bacillati</taxon>
        <taxon>Bacillota</taxon>
        <taxon>Bacilli</taxon>
        <taxon>Lactobacillales</taxon>
        <taxon>Lactobacillaceae</taxon>
        <taxon>Lactobacillus</taxon>
    </lineage>
</organism>
<dbReference type="EMBL" id="CAKD01000021">
    <property type="protein sequence ID" value="CCI85392.1"/>
    <property type="molecule type" value="Genomic_DNA"/>
</dbReference>
<evidence type="ECO:0000256" key="8">
    <source>
        <dbReference type="ARBA" id="ARBA00049244"/>
    </source>
</evidence>
<dbReference type="PANTHER" id="PTHR34388:SF1">
    <property type="entry name" value="DNA POLYMERASE III SUBUNIT DELTA"/>
    <property type="match status" value="1"/>
</dbReference>
<reference evidence="11 12" key="1">
    <citation type="submission" date="2012-06" db="EMBL/GenBank/DDBJ databases">
        <title>Draft Genome Sequence of Lactobacillus pasteurii CRBIP 24.76T.</title>
        <authorList>
            <person name="Cousin S."/>
            <person name="Bouchier C."/>
            <person name="Loux V."/>
            <person name="Ma L."/>
            <person name="Creno S."/>
            <person name="Bizet C."/>
            <person name="Clermont D."/>
        </authorList>
    </citation>
    <scope>NUCLEOTIDE SEQUENCE [LARGE SCALE GENOMIC DNA]</scope>
    <source>
        <strain evidence="12">CRBIP 24.76T</strain>
    </source>
</reference>
<gene>
    <name evidence="11" type="ORF">BN53_04730</name>
</gene>
<dbReference type="InterPro" id="IPR008921">
    <property type="entry name" value="DNA_pol3_clamp-load_cplx_C"/>
</dbReference>
<dbReference type="GO" id="GO:0009360">
    <property type="term" value="C:DNA polymerase III complex"/>
    <property type="evidence" value="ECO:0007669"/>
    <property type="project" value="InterPro"/>
</dbReference>
<sequence length="303" mass="34632">MNDYVVESISKEDRFNSFDKITIDCEVDGLDELIAVLTEASLFSSQRLITVKNPFFLTAKSPKKYESQVKQLLQIFQNSNNLDDVIIIEASYENIDRRKKISKVAVANFNVVETQIKQYELPSFIKSLIKLEGYQISQSALQMLLDRSDQVVDIALSNYVKLKNISDGNKLTEKLIDSNIDMSLAQNIFAILESAFGGKYSEAVKRLDDQLREGVYPVQLIAVFQNQIELLLMVKVLSKRGRSEMQIVKELGVHPYRVKLALKSRATAERLKQLLNQLIELEFKYKSGIYRDNSFIKLFVLGV</sequence>
<keyword evidence="12" id="KW-1185">Reference proteome</keyword>
<dbReference type="SUPFAM" id="SSF48019">
    <property type="entry name" value="post-AAA+ oligomerization domain-like"/>
    <property type="match status" value="1"/>
</dbReference>
<evidence type="ECO:0000256" key="2">
    <source>
        <dbReference type="ARBA" id="ARBA00017703"/>
    </source>
</evidence>
<evidence type="ECO:0000256" key="6">
    <source>
        <dbReference type="ARBA" id="ARBA00022932"/>
    </source>
</evidence>
<comment type="caution">
    <text evidence="11">The sequence shown here is derived from an EMBL/GenBank/DDBJ whole genome shotgun (WGS) entry which is preliminary data.</text>
</comment>
<evidence type="ECO:0000256" key="3">
    <source>
        <dbReference type="ARBA" id="ARBA00022679"/>
    </source>
</evidence>
<dbReference type="GO" id="GO:0003677">
    <property type="term" value="F:DNA binding"/>
    <property type="evidence" value="ECO:0007669"/>
    <property type="project" value="InterPro"/>
</dbReference>
<evidence type="ECO:0000256" key="4">
    <source>
        <dbReference type="ARBA" id="ARBA00022695"/>
    </source>
</evidence>
<evidence type="ECO:0000256" key="7">
    <source>
        <dbReference type="ARBA" id="ARBA00034754"/>
    </source>
</evidence>
<dbReference type="InterPro" id="IPR010372">
    <property type="entry name" value="DNA_pol3_delta_N"/>
</dbReference>
<dbReference type="eggNOG" id="COG1466">
    <property type="taxonomic scope" value="Bacteria"/>
</dbReference>
<dbReference type="Gene3D" id="1.20.272.10">
    <property type="match status" value="1"/>
</dbReference>
<dbReference type="Pfam" id="PF21694">
    <property type="entry name" value="DNA_pol3_delta_C"/>
    <property type="match status" value="1"/>
</dbReference>
<dbReference type="Pfam" id="PF06144">
    <property type="entry name" value="DNA_pol3_delta"/>
    <property type="match status" value="1"/>
</dbReference>
<keyword evidence="5" id="KW-0235">DNA replication</keyword>